<proteinExistence type="predicted"/>
<sequence length="259" mass="29511">MNNHHGSNLEGNLFTQAKAGDSQLSLADRKIALLQSISDKKAKLKYDTMLAERREQVSDAIDDIVRLGYSYENVLKESGINAQFLRDAFESTGRTVPLTEDMVMDAPEDTHTKRPKQSDLKPLNDIDKVNLIRKHTTRPITRSWKKQKVTEARPEWLSNLVIDVTSSGDDSEHDQLSRKPLIPASNRPSPEYQVVNVNSEVSRISMRLKIEISRLTQRLRAAQDLPIGEDLLTCLQDKKRTMHDDITRLFEEIAAKSRH</sequence>
<evidence type="ECO:0000313" key="2">
    <source>
        <dbReference type="EMBL" id="CEP62604.1"/>
    </source>
</evidence>
<dbReference type="GeneID" id="34686074"/>
<protein>
    <submittedName>
        <fullName evidence="2">LALA0S05e09340g1_1</fullName>
    </submittedName>
</protein>
<dbReference type="AlphaFoldDB" id="A0A0C7MY31"/>
<dbReference type="Proteomes" id="UP000054304">
    <property type="component" value="Unassembled WGS sequence"/>
</dbReference>
<gene>
    <name evidence="2" type="ORF">LALA0_S05e09340g</name>
</gene>
<evidence type="ECO:0000256" key="1">
    <source>
        <dbReference type="SAM" id="MobiDB-lite"/>
    </source>
</evidence>
<feature type="region of interest" description="Disordered" evidence="1">
    <location>
        <begin position="166"/>
        <end position="187"/>
    </location>
</feature>
<name>A0A0C7MY31_9SACH</name>
<accession>A0A0C7MY31</accession>
<evidence type="ECO:0000313" key="3">
    <source>
        <dbReference type="Proteomes" id="UP000054304"/>
    </source>
</evidence>
<organism evidence="2 3">
    <name type="scientific">Lachancea lanzarotensis</name>
    <dbReference type="NCBI Taxonomy" id="1245769"/>
    <lineage>
        <taxon>Eukaryota</taxon>
        <taxon>Fungi</taxon>
        <taxon>Dikarya</taxon>
        <taxon>Ascomycota</taxon>
        <taxon>Saccharomycotina</taxon>
        <taxon>Saccharomycetes</taxon>
        <taxon>Saccharomycetales</taxon>
        <taxon>Saccharomycetaceae</taxon>
        <taxon>Lachancea</taxon>
    </lineage>
</organism>
<dbReference type="RefSeq" id="XP_022628829.1">
    <property type="nucleotide sequence ID" value="XM_022772513.1"/>
</dbReference>
<reference evidence="2 3" key="1">
    <citation type="submission" date="2014-12" db="EMBL/GenBank/DDBJ databases">
        <authorList>
            <person name="Neuveglise Cecile"/>
        </authorList>
    </citation>
    <scope>NUCLEOTIDE SEQUENCE [LARGE SCALE GENOMIC DNA]</scope>
    <source>
        <strain evidence="2 3">CBS 12615</strain>
    </source>
</reference>
<dbReference type="HOGENOM" id="CLU_1073898_0_0_1"/>
<dbReference type="EMBL" id="LN736364">
    <property type="protein sequence ID" value="CEP62604.1"/>
    <property type="molecule type" value="Genomic_DNA"/>
</dbReference>
<keyword evidence="3" id="KW-1185">Reference proteome</keyword>
<dbReference type="OrthoDB" id="4036408at2759"/>